<keyword evidence="1" id="KW-0472">Membrane</keyword>
<dbReference type="EMBL" id="JAPTNE010000012">
    <property type="protein sequence ID" value="MCZ0807353.1"/>
    <property type="molecule type" value="Genomic_DNA"/>
</dbReference>
<dbReference type="Pfam" id="PF16935">
    <property type="entry name" value="Hol_Tox"/>
    <property type="match status" value="1"/>
</dbReference>
<evidence type="ECO:0000313" key="4">
    <source>
        <dbReference type="Proteomes" id="UP000319432"/>
    </source>
</evidence>
<evidence type="ECO:0000313" key="5">
    <source>
        <dbReference type="Proteomes" id="UP001077662"/>
    </source>
</evidence>
<name>A0A3A3ZXS6_BRELA</name>
<keyword evidence="4" id="KW-1185">Reference proteome</keyword>
<sequence>MSVYEGLSLMITFGTLIIALLTASAKRK</sequence>
<keyword evidence="1" id="KW-0812">Transmembrane</keyword>
<reference evidence="3 4" key="1">
    <citation type="submission" date="2018-11" db="EMBL/GenBank/DDBJ databases">
        <title>Phylogenetic determinants of toxin gene distribution in genomes of Brevibacillus laterosporus.</title>
        <authorList>
            <person name="Glare T.R."/>
            <person name="Durrant A."/>
            <person name="Berry C."/>
            <person name="Palma L."/>
            <person name="Ormskirk M."/>
            <person name="Cox M.O."/>
        </authorList>
    </citation>
    <scope>NUCLEOTIDE SEQUENCE [LARGE SCALE GENOMIC DNA]</scope>
    <source>
        <strain evidence="3 4">1821L</strain>
    </source>
</reference>
<dbReference type="RefSeq" id="WP_113756953.1">
    <property type="nucleotide sequence ID" value="NZ_CP011074.1"/>
</dbReference>
<feature type="transmembrane region" description="Helical" evidence="1">
    <location>
        <begin position="6"/>
        <end position="25"/>
    </location>
</feature>
<organism evidence="2 5">
    <name type="scientific">Brevibacillus laterosporus</name>
    <name type="common">Bacillus laterosporus</name>
    <dbReference type="NCBI Taxonomy" id="1465"/>
    <lineage>
        <taxon>Bacteria</taxon>
        <taxon>Bacillati</taxon>
        <taxon>Bacillota</taxon>
        <taxon>Bacilli</taxon>
        <taxon>Bacillales</taxon>
        <taxon>Paenibacillaceae</taxon>
        <taxon>Brevibacillus</taxon>
    </lineage>
</organism>
<dbReference type="Proteomes" id="UP001077662">
    <property type="component" value="Unassembled WGS sequence"/>
</dbReference>
<dbReference type="EMBL" id="CP033464">
    <property type="protein sequence ID" value="QDX91448.1"/>
    <property type="molecule type" value="Genomic_DNA"/>
</dbReference>
<gene>
    <name evidence="3" type="ORF">EEL30_03080</name>
    <name evidence="2" type="ORF">O0554_10550</name>
</gene>
<protein>
    <submittedName>
        <fullName evidence="2">Holin-like toxin</fullName>
    </submittedName>
</protein>
<evidence type="ECO:0000256" key="1">
    <source>
        <dbReference type="SAM" id="Phobius"/>
    </source>
</evidence>
<proteinExistence type="predicted"/>
<accession>A0A3A3ZXS6</accession>
<keyword evidence="1" id="KW-1133">Transmembrane helix</keyword>
<reference evidence="2" key="2">
    <citation type="submission" date="2022-09" db="EMBL/GenBank/DDBJ databases">
        <title>Genome analysis and characterization of larvicidal activity of Brevibacillus strains.</title>
        <authorList>
            <person name="Patrusheva E.V."/>
            <person name="Izotova A.O."/>
            <person name="Toshchakov S.V."/>
            <person name="Sineoky S.P."/>
        </authorList>
    </citation>
    <scope>NUCLEOTIDE SEQUENCE</scope>
    <source>
        <strain evidence="2">VKPM_B-13247</strain>
    </source>
</reference>
<evidence type="ECO:0000313" key="3">
    <source>
        <dbReference type="EMBL" id="QDX91448.1"/>
    </source>
</evidence>
<dbReference type="AlphaFoldDB" id="A0A3A3ZXS6"/>
<dbReference type="Proteomes" id="UP000319432">
    <property type="component" value="Chromosome"/>
</dbReference>
<dbReference type="InterPro" id="IPR031616">
    <property type="entry name" value="BsrE-like"/>
</dbReference>
<evidence type="ECO:0000313" key="2">
    <source>
        <dbReference type="EMBL" id="MCZ0807353.1"/>
    </source>
</evidence>